<gene>
    <name evidence="3" type="ORF">TWF718_008588</name>
</gene>
<organism evidence="3 4">
    <name type="scientific">Orbilia javanica</name>
    <dbReference type="NCBI Taxonomy" id="47235"/>
    <lineage>
        <taxon>Eukaryota</taxon>
        <taxon>Fungi</taxon>
        <taxon>Dikarya</taxon>
        <taxon>Ascomycota</taxon>
        <taxon>Pezizomycotina</taxon>
        <taxon>Orbiliomycetes</taxon>
        <taxon>Orbiliales</taxon>
        <taxon>Orbiliaceae</taxon>
        <taxon>Orbilia</taxon>
    </lineage>
</organism>
<feature type="chain" id="PRO_5042886126" evidence="2">
    <location>
        <begin position="18"/>
        <end position="310"/>
    </location>
</feature>
<feature type="compositionally biased region" description="Polar residues" evidence="1">
    <location>
        <begin position="269"/>
        <end position="282"/>
    </location>
</feature>
<proteinExistence type="predicted"/>
<reference evidence="3 4" key="1">
    <citation type="submission" date="2019-10" db="EMBL/GenBank/DDBJ databases">
        <authorList>
            <person name="Palmer J.M."/>
        </authorList>
    </citation>
    <scope>NUCLEOTIDE SEQUENCE [LARGE SCALE GENOMIC DNA]</scope>
    <source>
        <strain evidence="3 4">TWF718</strain>
    </source>
</reference>
<dbReference type="AlphaFoldDB" id="A0AAN8MNC3"/>
<dbReference type="EMBL" id="JAVHNR010000006">
    <property type="protein sequence ID" value="KAK6339165.1"/>
    <property type="molecule type" value="Genomic_DNA"/>
</dbReference>
<accession>A0AAN8MNC3</accession>
<comment type="caution">
    <text evidence="3">The sequence shown here is derived from an EMBL/GenBank/DDBJ whole genome shotgun (WGS) entry which is preliminary data.</text>
</comment>
<evidence type="ECO:0000256" key="2">
    <source>
        <dbReference type="SAM" id="SignalP"/>
    </source>
</evidence>
<feature type="signal peptide" evidence="2">
    <location>
        <begin position="1"/>
        <end position="17"/>
    </location>
</feature>
<evidence type="ECO:0000313" key="3">
    <source>
        <dbReference type="EMBL" id="KAK6339165.1"/>
    </source>
</evidence>
<sequence length="310" mass="32487">MHLKYLYLAAFPFFTNAAPLGLDIVPDPLKSGPENDLKIANGGSVGPGLSALDPAEGNLRKYGITKTYANIMDLDAGLLAAVAGILSVNGKEGLIAAAGKYLTNPPPKNSKLDAANQKVLPTDIYKPTLPASEQDGVKFHNIDVVAFLPGVVDETWIVASGGKETHYGTNKACFSLSGRNLQLSADAIKARCLSKDISGENKGSPEEERKPLEEVKCPVLALAGVSRGKMFLVKPGQPNVKADKVEKIMGCWGSVPEDILAPPTPIGTKPSTSSNPNAPQPTTGAEIAAVAVVPPPKYAILKFNGVIALE</sequence>
<evidence type="ECO:0000313" key="4">
    <source>
        <dbReference type="Proteomes" id="UP001313282"/>
    </source>
</evidence>
<feature type="region of interest" description="Disordered" evidence="1">
    <location>
        <begin position="260"/>
        <end position="282"/>
    </location>
</feature>
<dbReference type="Proteomes" id="UP001313282">
    <property type="component" value="Unassembled WGS sequence"/>
</dbReference>
<protein>
    <submittedName>
        <fullName evidence="3">Uncharacterized protein</fullName>
    </submittedName>
</protein>
<keyword evidence="2" id="KW-0732">Signal</keyword>
<evidence type="ECO:0000256" key="1">
    <source>
        <dbReference type="SAM" id="MobiDB-lite"/>
    </source>
</evidence>
<keyword evidence="4" id="KW-1185">Reference proteome</keyword>
<name>A0AAN8MNC3_9PEZI</name>